<dbReference type="InterPro" id="IPR029044">
    <property type="entry name" value="Nucleotide-diphossugar_trans"/>
</dbReference>
<organism evidence="3 4">
    <name type="scientific">Caldicellulosiruptor morganii</name>
    <dbReference type="NCBI Taxonomy" id="1387555"/>
    <lineage>
        <taxon>Bacteria</taxon>
        <taxon>Bacillati</taxon>
        <taxon>Bacillota</taxon>
        <taxon>Bacillota incertae sedis</taxon>
        <taxon>Caldicellulosiruptorales</taxon>
        <taxon>Caldicellulosiruptoraceae</taxon>
        <taxon>Caldicellulosiruptor</taxon>
    </lineage>
</organism>
<keyword evidence="3" id="KW-0808">Transferase</keyword>
<name>A0ABY7BKN1_9FIRM</name>
<keyword evidence="1" id="KW-0802">TPR repeat</keyword>
<feature type="repeat" description="TPR" evidence="1">
    <location>
        <begin position="195"/>
        <end position="228"/>
    </location>
</feature>
<dbReference type="SMART" id="SM00028">
    <property type="entry name" value="TPR"/>
    <property type="match status" value="6"/>
</dbReference>
<dbReference type="SUPFAM" id="SSF53448">
    <property type="entry name" value="Nucleotide-diphospho-sugar transferases"/>
    <property type="match status" value="1"/>
</dbReference>
<keyword evidence="3" id="KW-0328">Glycosyltransferase</keyword>
<dbReference type="Pfam" id="PF00535">
    <property type="entry name" value="Glycos_transf_2"/>
    <property type="match status" value="1"/>
</dbReference>
<dbReference type="InterPro" id="IPR019734">
    <property type="entry name" value="TPR_rpt"/>
</dbReference>
<accession>A0ABY7BKN1</accession>
<dbReference type="Gene3D" id="1.25.40.10">
    <property type="entry name" value="Tetratricopeptide repeat domain"/>
    <property type="match status" value="2"/>
</dbReference>
<proteinExistence type="predicted"/>
<dbReference type="RefSeq" id="WP_157841025.1">
    <property type="nucleotide sequence ID" value="NZ_CP113865.1"/>
</dbReference>
<dbReference type="EC" id="2.4.-.-" evidence="3"/>
<evidence type="ECO:0000259" key="2">
    <source>
        <dbReference type="Pfam" id="PF00535"/>
    </source>
</evidence>
<keyword evidence="4" id="KW-1185">Reference proteome</keyword>
<reference evidence="3" key="1">
    <citation type="submission" date="2022-12" db="EMBL/GenBank/DDBJ databases">
        <authorList>
            <person name="Bing R.G."/>
            <person name="Willard D.J."/>
            <person name="Manesh M.J.H."/>
            <person name="Laemthong T."/>
            <person name="Crosby J.R."/>
            <person name="Kelly R.M."/>
        </authorList>
    </citation>
    <scope>NUCLEOTIDE SEQUENCE</scope>
    <source>
        <strain evidence="3">DSM 8990</strain>
    </source>
</reference>
<dbReference type="InterPro" id="IPR001173">
    <property type="entry name" value="Glyco_trans_2-like"/>
</dbReference>
<gene>
    <name evidence="3" type="ORF">OTK00_001512</name>
</gene>
<dbReference type="SUPFAM" id="SSF48452">
    <property type="entry name" value="TPR-like"/>
    <property type="match status" value="2"/>
</dbReference>
<dbReference type="GO" id="GO:0016757">
    <property type="term" value="F:glycosyltransferase activity"/>
    <property type="evidence" value="ECO:0007669"/>
    <property type="project" value="UniProtKB-KW"/>
</dbReference>
<evidence type="ECO:0000313" key="3">
    <source>
        <dbReference type="EMBL" id="WAM33050.1"/>
    </source>
</evidence>
<dbReference type="Proteomes" id="UP001164909">
    <property type="component" value="Chromosome"/>
</dbReference>
<dbReference type="CDD" id="cd02511">
    <property type="entry name" value="Beta4Glucosyltransferase"/>
    <property type="match status" value="1"/>
</dbReference>
<dbReference type="PANTHER" id="PTHR43630:SF2">
    <property type="entry name" value="GLYCOSYLTRANSFERASE"/>
    <property type="match status" value="1"/>
</dbReference>
<dbReference type="Pfam" id="PF13181">
    <property type="entry name" value="TPR_8"/>
    <property type="match status" value="1"/>
</dbReference>
<protein>
    <submittedName>
        <fullName evidence="3">Glycosyltransferase</fullName>
        <ecNumber evidence="3">2.4.-.-</ecNumber>
    </submittedName>
</protein>
<dbReference type="EMBL" id="CP113865">
    <property type="protein sequence ID" value="WAM33050.1"/>
    <property type="molecule type" value="Genomic_DNA"/>
</dbReference>
<dbReference type="Gene3D" id="3.90.550.10">
    <property type="entry name" value="Spore Coat Polysaccharide Biosynthesis Protein SpsA, Chain A"/>
    <property type="match status" value="1"/>
</dbReference>
<sequence length="765" mass="91280">MIVKDEEKNLPRCLDSLKELTENKDVELIIVDTGSADKTVEIAKRYTEKVYFYEWKNDFSAARNFSISKAQGEWIFIIDADEELRAEDGKILYNFLCSKESKDYNTITILVKNLLDIENDNFSIVASERLFRNDGTFCYEGFIHNLPKSKGPVKHLDVMLIHYGYISTDNELVEKKFKRTSALLKKKLEEEPENIYYLYQLSASYLMHKDYKEALEVAEKAYELMQKRIPFEFRVHFLFLYQHIVKCYIANNEIDKAFEVCDEGIKLEPEFIDLYYYRAKINLMKKRENYAIKDFISYLKLLEKFSDLKITKNPSVELFTVGLKDEVYMILAKLYKEKEEYDKALSFACKVRSKSVIDEALKLIIRICFENVKIEDLFAYYQQLKKESNEWLDKIIANIEFNLLERNNEKLFLSYSEVFMKDDSLYGALNNVRFDFIEGKLENAKKILQMFFEKENFDMLPFYYADIIYYSLVMKLEVLSIIEEISNDKWIVFVEYLAKKYFESIEEWITALESQIEKFGENINIFLKKLLLYHQVLNVYYEKKIDIPFERVFNSYIDTGIQYIEKIYREEILEKNPEIIRFDNDRFFAFVRLIIREHDLEKRKEYVRKAVEIYPYMADGIKKLIEKSANKVADSKFFNAEFEMYKNVVKNKIKGLVDQGFLEEAERLVDEYEKLVKSDPDIYSLRAMIKINKRDFASAVSLLKNGLKLYPEDDNLNYNLGYVYELMGDDLKALEQYRKLLNFVKDKEIEDKIVYLQRKLYRNLN</sequence>
<evidence type="ECO:0000256" key="1">
    <source>
        <dbReference type="PROSITE-ProRule" id="PRU00339"/>
    </source>
</evidence>
<dbReference type="PROSITE" id="PS50005">
    <property type="entry name" value="TPR"/>
    <property type="match status" value="1"/>
</dbReference>
<evidence type="ECO:0000313" key="4">
    <source>
        <dbReference type="Proteomes" id="UP001164909"/>
    </source>
</evidence>
<dbReference type="PANTHER" id="PTHR43630">
    <property type="entry name" value="POLY-BETA-1,6-N-ACETYL-D-GLUCOSAMINE SYNTHASE"/>
    <property type="match status" value="1"/>
</dbReference>
<dbReference type="InterPro" id="IPR011990">
    <property type="entry name" value="TPR-like_helical_dom_sf"/>
</dbReference>
<feature type="domain" description="Glycosyltransferase 2-like" evidence="2">
    <location>
        <begin position="1"/>
        <end position="98"/>
    </location>
</feature>